<dbReference type="PRINTS" id="PR00750">
    <property type="entry name" value="BETAAMYLASE"/>
</dbReference>
<dbReference type="EMBL" id="MAAO01000006">
    <property type="protein sequence ID" value="OUR96233.1"/>
    <property type="molecule type" value="Genomic_DNA"/>
</dbReference>
<gene>
    <name evidence="6" type="ORF">A9Q84_07700</name>
</gene>
<comment type="catalytic activity">
    <reaction evidence="4">
        <text>Hydrolysis of (1-&gt;4)-alpha-D-glucosidic linkages in polysaccharides so as to remove successive maltose units from the non-reducing ends of the chains.</text>
        <dbReference type="EC" id="3.2.1.2"/>
    </reaction>
</comment>
<dbReference type="GO" id="GO:0000272">
    <property type="term" value="P:polysaccharide catabolic process"/>
    <property type="evidence" value="ECO:0007669"/>
    <property type="project" value="UniProtKB-KW"/>
</dbReference>
<dbReference type="SUPFAM" id="SSF51445">
    <property type="entry name" value="(Trans)glycosidases"/>
    <property type="match status" value="1"/>
</dbReference>
<evidence type="ECO:0000256" key="5">
    <source>
        <dbReference type="SAM" id="SignalP"/>
    </source>
</evidence>
<dbReference type="EC" id="3.2.1.2" evidence="4"/>
<evidence type="ECO:0000256" key="4">
    <source>
        <dbReference type="RuleBase" id="RU000509"/>
    </source>
</evidence>
<dbReference type="PANTHER" id="PTHR31352">
    <property type="entry name" value="BETA-AMYLASE 1, CHLOROPLASTIC"/>
    <property type="match status" value="1"/>
</dbReference>
<evidence type="ECO:0000256" key="3">
    <source>
        <dbReference type="ARBA" id="ARBA00023326"/>
    </source>
</evidence>
<dbReference type="Gene3D" id="3.20.20.80">
    <property type="entry name" value="Glycosidases"/>
    <property type="match status" value="1"/>
</dbReference>
<keyword evidence="5" id="KW-0732">Signal</keyword>
<dbReference type="Pfam" id="PF01373">
    <property type="entry name" value="Glyco_hydro_14"/>
    <property type="match status" value="1"/>
</dbReference>
<feature type="chain" id="PRO_5012373340" description="Beta-amylase" evidence="5">
    <location>
        <begin position="20"/>
        <end position="472"/>
    </location>
</feature>
<comment type="caution">
    <text evidence="6">The sequence shown here is derived from an EMBL/GenBank/DDBJ whole genome shotgun (WGS) entry which is preliminary data.</text>
</comment>
<keyword evidence="3 4" id="KW-0624">Polysaccharide degradation</keyword>
<dbReference type="PANTHER" id="PTHR31352:SF1">
    <property type="entry name" value="BETA-AMYLASE 3, CHLOROPLASTIC"/>
    <property type="match status" value="1"/>
</dbReference>
<comment type="similarity">
    <text evidence="1 4">Belongs to the glycosyl hydrolase 14 family.</text>
</comment>
<proteinExistence type="inferred from homology"/>
<dbReference type="InterPro" id="IPR001554">
    <property type="entry name" value="Glyco_hydro_14"/>
</dbReference>
<keyword evidence="2 4" id="KW-0119">Carbohydrate metabolism</keyword>
<keyword evidence="4" id="KW-0378">Hydrolase</keyword>
<sequence length="472" mass="52862">MTKTLSILLSIALSLSTMAVDFSANVLAPSVIGDINNPQAESAEWDNFKKDLLKMKELGVNSVATHIWWGAVETTDNEFSWDYYKKVSALIINSGLKWVPIISFHQCGGDEDDNCYIPLPKWIWSKYVSSNKDVVDTSDLKFVGERGELSESFISVWATDKVLEDYKELLTSFRTNFSNEAEHISEITVGLGPDGELRYPSNNFKELNAQDTTRGSLQAYSNLAKISFQKYIKEKYKTLDNINSAWSVQLTEIEEVLPPKASTFYVNEEYKSKYGNDFYDWYNKSLIDHGELLLSTSIRVFNDEVSPFKGIAIGGKLPGIANRTSPGSDRLAELNAGLIRSSDDIWNVEKIGNGYEKIISTFKNSKDLTQFENVTLHLSCIEKGNIIDGETLISNGQDLVFEVSKVAKSMGLTIKGQTSSAANLGSNVPWDNMWKAIQGANYQGLTVINMSDIATNPLAYDFYKWIIENMKD</sequence>
<evidence type="ECO:0000256" key="2">
    <source>
        <dbReference type="ARBA" id="ARBA00023277"/>
    </source>
</evidence>
<dbReference type="Proteomes" id="UP000196531">
    <property type="component" value="Unassembled WGS sequence"/>
</dbReference>
<accession>A0A1Y5F5R7</accession>
<dbReference type="InterPro" id="IPR017853">
    <property type="entry name" value="GH"/>
</dbReference>
<feature type="signal peptide" evidence="5">
    <location>
        <begin position="1"/>
        <end position="19"/>
    </location>
</feature>
<evidence type="ECO:0000256" key="1">
    <source>
        <dbReference type="ARBA" id="ARBA00005652"/>
    </source>
</evidence>
<organism evidence="6 7">
    <name type="scientific">Halobacteriovorax marinus</name>
    <dbReference type="NCBI Taxonomy" id="97084"/>
    <lineage>
        <taxon>Bacteria</taxon>
        <taxon>Pseudomonadati</taxon>
        <taxon>Bdellovibrionota</taxon>
        <taxon>Bacteriovoracia</taxon>
        <taxon>Bacteriovoracales</taxon>
        <taxon>Halobacteriovoraceae</taxon>
        <taxon>Halobacteriovorax</taxon>
    </lineage>
</organism>
<name>A0A1Y5F5R7_9BACT</name>
<keyword evidence="4" id="KW-0326">Glycosidase</keyword>
<protein>
    <recommendedName>
        <fullName evidence="4">Beta-amylase</fullName>
        <ecNumber evidence="4">3.2.1.2</ecNumber>
    </recommendedName>
</protein>
<evidence type="ECO:0000313" key="7">
    <source>
        <dbReference type="Proteomes" id="UP000196531"/>
    </source>
</evidence>
<reference evidence="7" key="1">
    <citation type="journal article" date="2017" name="Proc. Natl. Acad. Sci. U.S.A.">
        <title>Simulation of Deepwater Horizon oil plume reveals substrate specialization within a complex community of hydrocarbon-degraders.</title>
        <authorList>
            <person name="Hu P."/>
            <person name="Dubinsky E.A."/>
            <person name="Probst A.J."/>
            <person name="Wang J."/>
            <person name="Sieber C.M.K."/>
            <person name="Tom L.M."/>
            <person name="Gardinali P."/>
            <person name="Banfield J.F."/>
            <person name="Atlas R.M."/>
            <person name="Andersen G.L."/>
        </authorList>
    </citation>
    <scope>NUCLEOTIDE SEQUENCE [LARGE SCALE GENOMIC DNA]</scope>
</reference>
<evidence type="ECO:0000313" key="6">
    <source>
        <dbReference type="EMBL" id="OUR96233.1"/>
    </source>
</evidence>
<dbReference type="AlphaFoldDB" id="A0A1Y5F5R7"/>
<dbReference type="GO" id="GO:0016161">
    <property type="term" value="F:beta-amylase activity"/>
    <property type="evidence" value="ECO:0007669"/>
    <property type="project" value="UniProtKB-EC"/>
</dbReference>